<feature type="transmembrane region" description="Helical" evidence="1">
    <location>
        <begin position="91"/>
        <end position="111"/>
    </location>
</feature>
<dbReference type="RefSeq" id="XP_068357790.1">
    <property type="nucleotide sequence ID" value="XM_068505775.1"/>
</dbReference>
<feature type="transmembrane region" description="Helical" evidence="1">
    <location>
        <begin position="212"/>
        <end position="231"/>
    </location>
</feature>
<evidence type="ECO:0000313" key="3">
    <source>
        <dbReference type="Proteomes" id="UP000179807"/>
    </source>
</evidence>
<protein>
    <submittedName>
        <fullName evidence="2">Uncharacterized protein</fullName>
    </submittedName>
</protein>
<comment type="caution">
    <text evidence="2">The sequence shown here is derived from an EMBL/GenBank/DDBJ whole genome shotgun (WGS) entry which is preliminary data.</text>
</comment>
<evidence type="ECO:0000313" key="2">
    <source>
        <dbReference type="EMBL" id="OHT04654.1"/>
    </source>
</evidence>
<feature type="transmembrane region" description="Helical" evidence="1">
    <location>
        <begin position="189"/>
        <end position="206"/>
    </location>
</feature>
<sequence length="267" mass="31364">MSFEHFLESAQELKINDIFDVIFHSSYYPAFFIIHCFYVCYYLRISPGRNGLQWWRSLVLGFLLSYGPRYIFGSLISRGLPEHQSLMVYKIYLPVWLSMNICPFDLVYKFIHRLISRSVLAILAELGNGQLFIHYLWNSLNVFPDEPIKCLYIIMATYGTTMLVEYVDNLIFSPKRRFMFYPYHYLKRIFVLAAVTLALSHPSLVLKPDQIISMYVIIPYMATIFALLKLLDIVVERGHPFKMLDIVFPKVMLNFLFTYHAGKSEQA</sequence>
<proteinExistence type="predicted"/>
<gene>
    <name evidence="2" type="ORF">TRFO_27799</name>
</gene>
<name>A0A1J4K4P6_9EUKA</name>
<organism evidence="2 3">
    <name type="scientific">Tritrichomonas foetus</name>
    <dbReference type="NCBI Taxonomy" id="1144522"/>
    <lineage>
        <taxon>Eukaryota</taxon>
        <taxon>Metamonada</taxon>
        <taxon>Parabasalia</taxon>
        <taxon>Tritrichomonadida</taxon>
        <taxon>Tritrichomonadidae</taxon>
        <taxon>Tritrichomonas</taxon>
    </lineage>
</organism>
<accession>A0A1J4K4P6</accession>
<reference evidence="2" key="1">
    <citation type="submission" date="2016-10" db="EMBL/GenBank/DDBJ databases">
        <authorList>
            <person name="Benchimol M."/>
            <person name="Almeida L.G."/>
            <person name="Vasconcelos A.T."/>
            <person name="Perreira-Neves A."/>
            <person name="Rosa I.A."/>
            <person name="Tasca T."/>
            <person name="Bogo M.R."/>
            <person name="de Souza W."/>
        </authorList>
    </citation>
    <scope>NUCLEOTIDE SEQUENCE [LARGE SCALE GENOMIC DNA]</scope>
    <source>
        <strain evidence="2">K</strain>
    </source>
</reference>
<feature type="transmembrane region" description="Helical" evidence="1">
    <location>
        <begin position="118"/>
        <end position="137"/>
    </location>
</feature>
<dbReference type="EMBL" id="MLAK01000785">
    <property type="protein sequence ID" value="OHT04654.1"/>
    <property type="molecule type" value="Genomic_DNA"/>
</dbReference>
<dbReference type="VEuPathDB" id="TrichDB:TRFO_27799"/>
<feature type="transmembrane region" description="Helical" evidence="1">
    <location>
        <begin position="26"/>
        <end position="43"/>
    </location>
</feature>
<keyword evidence="1" id="KW-1133">Transmembrane helix</keyword>
<keyword evidence="1" id="KW-0812">Transmembrane</keyword>
<feature type="transmembrane region" description="Helical" evidence="1">
    <location>
        <begin position="55"/>
        <end position="71"/>
    </location>
</feature>
<keyword evidence="1" id="KW-0472">Membrane</keyword>
<dbReference type="GeneID" id="94840479"/>
<dbReference type="AlphaFoldDB" id="A0A1J4K4P6"/>
<keyword evidence="3" id="KW-1185">Reference proteome</keyword>
<dbReference type="OrthoDB" id="10619195at2759"/>
<feature type="transmembrane region" description="Helical" evidence="1">
    <location>
        <begin position="149"/>
        <end position="168"/>
    </location>
</feature>
<dbReference type="Proteomes" id="UP000179807">
    <property type="component" value="Unassembled WGS sequence"/>
</dbReference>
<evidence type="ECO:0000256" key="1">
    <source>
        <dbReference type="SAM" id="Phobius"/>
    </source>
</evidence>